<keyword evidence="3" id="KW-1185">Reference proteome</keyword>
<evidence type="ECO:0000313" key="3">
    <source>
        <dbReference type="Proteomes" id="UP001233999"/>
    </source>
</evidence>
<sequence length="165" mass="18558">MKTMNPAIVVKILADIFGLSEAPASQVDLMKFDHIKTDLFEDNLIVEGVNTLVRDDLLSSDSDEDTDSDFGDDTPIYHEQQSPRHESSNWSYAPSPKRTRTKFQVGDVADAYKILTKLQREKDGSTDPPQLCLPGLATDSSPRVPFKTVMVLKRKIKNKTDFQKN</sequence>
<feature type="region of interest" description="Disordered" evidence="1">
    <location>
        <begin position="58"/>
        <end position="102"/>
    </location>
</feature>
<proteinExistence type="predicted"/>
<organism evidence="2 3">
    <name type="scientific">Diploptera punctata</name>
    <name type="common">Pacific beetle cockroach</name>
    <dbReference type="NCBI Taxonomy" id="6984"/>
    <lineage>
        <taxon>Eukaryota</taxon>
        <taxon>Metazoa</taxon>
        <taxon>Ecdysozoa</taxon>
        <taxon>Arthropoda</taxon>
        <taxon>Hexapoda</taxon>
        <taxon>Insecta</taxon>
        <taxon>Pterygota</taxon>
        <taxon>Neoptera</taxon>
        <taxon>Polyneoptera</taxon>
        <taxon>Dictyoptera</taxon>
        <taxon>Blattodea</taxon>
        <taxon>Blaberoidea</taxon>
        <taxon>Blaberidae</taxon>
        <taxon>Diplopterinae</taxon>
        <taxon>Diploptera</taxon>
    </lineage>
</organism>
<feature type="compositionally biased region" description="Acidic residues" evidence="1">
    <location>
        <begin position="61"/>
        <end position="72"/>
    </location>
</feature>
<reference evidence="2" key="2">
    <citation type="submission" date="2023-05" db="EMBL/GenBank/DDBJ databases">
        <authorList>
            <person name="Fouks B."/>
        </authorList>
    </citation>
    <scope>NUCLEOTIDE SEQUENCE</scope>
    <source>
        <strain evidence="2">Stay&amp;Tobe</strain>
        <tissue evidence="2">Testes</tissue>
    </source>
</reference>
<gene>
    <name evidence="2" type="ORF">L9F63_024187</name>
</gene>
<name>A0AAD7ZHV5_DIPPU</name>
<accession>A0AAD7ZHV5</accession>
<dbReference type="AlphaFoldDB" id="A0AAD7ZHV5"/>
<evidence type="ECO:0000256" key="1">
    <source>
        <dbReference type="SAM" id="MobiDB-lite"/>
    </source>
</evidence>
<evidence type="ECO:0000313" key="2">
    <source>
        <dbReference type="EMBL" id="KAJ9580635.1"/>
    </source>
</evidence>
<protein>
    <submittedName>
        <fullName evidence="2">Uncharacterized protein</fullName>
    </submittedName>
</protein>
<reference evidence="2" key="1">
    <citation type="journal article" date="2023" name="IScience">
        <title>Live-bearing cockroach genome reveals convergent evolutionary mechanisms linked to viviparity in insects and beyond.</title>
        <authorList>
            <person name="Fouks B."/>
            <person name="Harrison M.C."/>
            <person name="Mikhailova A.A."/>
            <person name="Marchal E."/>
            <person name="English S."/>
            <person name="Carruthers M."/>
            <person name="Jennings E.C."/>
            <person name="Chiamaka E.L."/>
            <person name="Frigard R.A."/>
            <person name="Pippel M."/>
            <person name="Attardo G.M."/>
            <person name="Benoit J.B."/>
            <person name="Bornberg-Bauer E."/>
            <person name="Tobe S.S."/>
        </authorList>
    </citation>
    <scope>NUCLEOTIDE SEQUENCE</scope>
    <source>
        <strain evidence="2">Stay&amp;Tobe</strain>
    </source>
</reference>
<dbReference type="Proteomes" id="UP001233999">
    <property type="component" value="Unassembled WGS sequence"/>
</dbReference>
<dbReference type="EMBL" id="JASPKZ010008231">
    <property type="protein sequence ID" value="KAJ9580635.1"/>
    <property type="molecule type" value="Genomic_DNA"/>
</dbReference>
<comment type="caution">
    <text evidence="2">The sequence shown here is derived from an EMBL/GenBank/DDBJ whole genome shotgun (WGS) entry which is preliminary data.</text>
</comment>
<feature type="region of interest" description="Disordered" evidence="1">
    <location>
        <begin position="119"/>
        <end position="139"/>
    </location>
</feature>